<name>A0A0N9V2S4_SPHMC</name>
<feature type="domain" description="Beta-lactamase-related" evidence="1">
    <location>
        <begin position="24"/>
        <end position="375"/>
    </location>
</feature>
<reference evidence="2 3" key="1">
    <citation type="journal article" date="2015" name="Genome Announc.">
        <title>Complete Genome Sequence of Polypropylene Glycol- and Polyethylene Glycol-Degrading Sphingopyxis macrogoltabida Strain EY-1.</title>
        <authorList>
            <person name="Ohtsubo Y."/>
            <person name="Nagata Y."/>
            <person name="Numata M."/>
            <person name="Tsuchikane K."/>
            <person name="Hosoyama A."/>
            <person name="Yamazoe A."/>
            <person name="Tsuda M."/>
            <person name="Fujita N."/>
            <person name="Kawai F."/>
        </authorList>
    </citation>
    <scope>NUCLEOTIDE SEQUENCE [LARGE SCALE GENOMIC DNA]</scope>
    <source>
        <strain evidence="2 3">EY-1</strain>
    </source>
</reference>
<dbReference type="PANTHER" id="PTHR43283">
    <property type="entry name" value="BETA-LACTAMASE-RELATED"/>
    <property type="match status" value="1"/>
</dbReference>
<accession>A0A0N9V2S4</accession>
<sequence length="397" mass="43850">MPHFKFAPALANEAGFSPDVLAELDSYFDVMVANGEIPGQVMLLARGDKLVRGHVTGFADWETKRPLSPDAVFPLYSMSKPLTAVAMLLLYEEGKWDLDDPLAQYLPEFDGIEKLGESGATRGPTLRETFTHTAGFSIGKTPEQMAANAAKLDFASRRSLSDLVEKIATMPLGYEPGSAWEYSVATDLQAEIVERLSGERVDLFLKRRVFDPLGMNDTSFILDDKQSQRLVLGHVFDAEAGRLRQAAQAERFESIFPMGGTSYKTTALDFARFARMLLNRGSLGDVQVLKPESVDLMLQNHLSEAFCENRYPVLHYTIGQGNGHGLNGMVCVDPERAGRPVGRGTYEWGGAFGTWFWIDPENDILCVGMGNCARSPTNLRPPEIVAQELVYRAVLTN</sequence>
<gene>
    <name evidence="2" type="ORF">AN936_18090</name>
</gene>
<dbReference type="Gene3D" id="3.40.710.10">
    <property type="entry name" value="DD-peptidase/beta-lactamase superfamily"/>
    <property type="match status" value="1"/>
</dbReference>
<evidence type="ECO:0000259" key="1">
    <source>
        <dbReference type="Pfam" id="PF00144"/>
    </source>
</evidence>
<dbReference type="OrthoDB" id="9808046at2"/>
<dbReference type="KEGG" id="smag:AN936_18090"/>
<dbReference type="SUPFAM" id="SSF56601">
    <property type="entry name" value="beta-lactamase/transpeptidase-like"/>
    <property type="match status" value="1"/>
</dbReference>
<dbReference type="PATRIC" id="fig|33050.5.peg.3753"/>
<dbReference type="InterPro" id="IPR050789">
    <property type="entry name" value="Diverse_Enzym_Activities"/>
</dbReference>
<dbReference type="PANTHER" id="PTHR43283:SF3">
    <property type="entry name" value="BETA-LACTAMASE FAMILY PROTEIN (AFU_ORTHOLOGUE AFUA_5G07500)"/>
    <property type="match status" value="1"/>
</dbReference>
<evidence type="ECO:0000313" key="3">
    <source>
        <dbReference type="Proteomes" id="UP000058074"/>
    </source>
</evidence>
<dbReference type="Pfam" id="PF00144">
    <property type="entry name" value="Beta-lactamase"/>
    <property type="match status" value="1"/>
</dbReference>
<dbReference type="Proteomes" id="UP000058074">
    <property type="component" value="Chromosome"/>
</dbReference>
<organism evidence="2 3">
    <name type="scientific">Sphingopyxis macrogoltabida</name>
    <name type="common">Sphingomonas macrogoltabidus</name>
    <dbReference type="NCBI Taxonomy" id="33050"/>
    <lineage>
        <taxon>Bacteria</taxon>
        <taxon>Pseudomonadati</taxon>
        <taxon>Pseudomonadota</taxon>
        <taxon>Alphaproteobacteria</taxon>
        <taxon>Sphingomonadales</taxon>
        <taxon>Sphingomonadaceae</taxon>
        <taxon>Sphingopyxis</taxon>
    </lineage>
</organism>
<evidence type="ECO:0000313" key="2">
    <source>
        <dbReference type="EMBL" id="ALH82194.1"/>
    </source>
</evidence>
<dbReference type="EMBL" id="CP012700">
    <property type="protein sequence ID" value="ALH82194.1"/>
    <property type="molecule type" value="Genomic_DNA"/>
</dbReference>
<proteinExistence type="predicted"/>
<protein>
    <recommendedName>
        <fullName evidence="1">Beta-lactamase-related domain-containing protein</fullName>
    </recommendedName>
</protein>
<dbReference type="InterPro" id="IPR012338">
    <property type="entry name" value="Beta-lactam/transpept-like"/>
</dbReference>
<dbReference type="InterPro" id="IPR001466">
    <property type="entry name" value="Beta-lactam-related"/>
</dbReference>
<dbReference type="AlphaFoldDB" id="A0A0N9V2S4"/>